<dbReference type="KEGG" id="rta:Rta_15540"/>
<dbReference type="Gene3D" id="1.10.10.10">
    <property type="entry name" value="Winged helix-like DNA-binding domain superfamily/Winged helix DNA-binding domain"/>
    <property type="match status" value="1"/>
</dbReference>
<dbReference type="CDD" id="cd17624">
    <property type="entry name" value="REC_OmpR_PmrA-like"/>
    <property type="match status" value="1"/>
</dbReference>
<dbReference type="Pfam" id="PF00072">
    <property type="entry name" value="Response_reg"/>
    <property type="match status" value="1"/>
</dbReference>
<dbReference type="Gene3D" id="3.40.50.2300">
    <property type="match status" value="1"/>
</dbReference>
<dbReference type="Gene3D" id="6.10.250.690">
    <property type="match status" value="1"/>
</dbReference>
<name>F5Y4Z0_RAMTT</name>
<sequence length="238" mass="25788">MRAATDRLTSRPRMKLLLVEDDAPMRRTLERALARRGMAVTACADGPRALALWQAAPPDVVVLDLSLPGLDGLQVLEHARGAGLAAPVLILTARGTVGDRVLGLNAGADDYLPKPFDLDELEARLRALLRRHPGSQAEPPAPALHIGALRYDRESGAFYRHGQVLELTPREAALLQALGARPGHAVSKERLFELVFPGEPDVQPEAIEVVVYRLRKKLADTGVTLMTLRGLGYLLKAA</sequence>
<dbReference type="Proteomes" id="UP000008385">
    <property type="component" value="Chromosome"/>
</dbReference>
<keyword evidence="2 5" id="KW-0238">DNA-binding</keyword>
<dbReference type="SMART" id="SM00862">
    <property type="entry name" value="Trans_reg_C"/>
    <property type="match status" value="1"/>
</dbReference>
<feature type="domain" description="OmpR/PhoB-type" evidence="7">
    <location>
        <begin position="141"/>
        <end position="237"/>
    </location>
</feature>
<dbReference type="PROSITE" id="PS51755">
    <property type="entry name" value="OMPR_PHOB"/>
    <property type="match status" value="1"/>
</dbReference>
<dbReference type="CDD" id="cd00383">
    <property type="entry name" value="trans_reg_C"/>
    <property type="match status" value="1"/>
</dbReference>
<dbReference type="SUPFAM" id="SSF46894">
    <property type="entry name" value="C-terminal effector domain of the bipartite response regulators"/>
    <property type="match status" value="1"/>
</dbReference>
<dbReference type="OrthoDB" id="9802426at2"/>
<dbReference type="GO" id="GO:0000156">
    <property type="term" value="F:phosphorelay response regulator activity"/>
    <property type="evidence" value="ECO:0007669"/>
    <property type="project" value="TreeGrafter"/>
</dbReference>
<reference evidence="8 9" key="2">
    <citation type="journal article" date="2011" name="PLoS ONE">
        <title>The Cyst-Dividing Bacterium Ramlibacter tataouinensis TTB310 Genome Reveals a Well-Stocked Toolbox for Adaptation to a Desert Environment.</title>
        <authorList>
            <person name="De Luca G."/>
            <person name="Barakat M."/>
            <person name="Ortet P."/>
            <person name="Fochesato S."/>
            <person name="Jourlin-Castelli C."/>
            <person name="Ansaldi M."/>
            <person name="Py B."/>
            <person name="Fichant G."/>
            <person name="Coutinho P.M."/>
            <person name="Voulhoux R."/>
            <person name="Bastien O."/>
            <person name="Marechal E."/>
            <person name="Henrissat B."/>
            <person name="Quentin Y."/>
            <person name="Noirot P."/>
            <person name="Filloux A."/>
            <person name="Mejean V."/>
            <person name="Dubow M.S."/>
            <person name="Barras F."/>
            <person name="Barbe V."/>
            <person name="Weissenbach J."/>
            <person name="Mihalcescu I."/>
            <person name="Vermeglio A."/>
            <person name="Achouak W."/>
            <person name="Heulin T."/>
        </authorList>
    </citation>
    <scope>NUCLEOTIDE SEQUENCE [LARGE SCALE GENOMIC DNA]</scope>
    <source>
        <strain evidence="9">ATCC BAA-407 / DSM 14655 / LMG 21543 / TTB310</strain>
    </source>
</reference>
<dbReference type="InterPro" id="IPR001867">
    <property type="entry name" value="OmpR/PhoB-type_DNA-bd"/>
</dbReference>
<evidence type="ECO:0000313" key="8">
    <source>
        <dbReference type="EMBL" id="AEG92646.1"/>
    </source>
</evidence>
<feature type="modified residue" description="4-aspartylphosphate" evidence="4">
    <location>
        <position position="64"/>
    </location>
</feature>
<reference evidence="9" key="1">
    <citation type="submission" date="2006-01" db="EMBL/GenBank/DDBJ databases">
        <title>Genome of the cyst-dividing bacterium Ramlibacter tataouinensis.</title>
        <authorList>
            <person name="Barakat M."/>
            <person name="Ortet P."/>
            <person name="De Luca G."/>
            <person name="Jourlin-Castelli C."/>
            <person name="Ansaldi M."/>
            <person name="Py B."/>
            <person name="Fichant G."/>
            <person name="Coutinho P."/>
            <person name="Voulhoux R."/>
            <person name="Bastien O."/>
            <person name="Roy S."/>
            <person name="Marechal E."/>
            <person name="Henrissat B."/>
            <person name="Quentin Y."/>
            <person name="Noirot P."/>
            <person name="Filloux A."/>
            <person name="Mejean V."/>
            <person name="DuBow M."/>
            <person name="Barras F."/>
            <person name="Heulin T."/>
        </authorList>
    </citation>
    <scope>NUCLEOTIDE SEQUENCE [LARGE SCALE GENOMIC DNA]</scope>
    <source>
        <strain evidence="9">ATCC BAA-407 / DSM 14655 / LMG 21543 / TTB310</strain>
    </source>
</reference>
<dbReference type="GO" id="GO:0006355">
    <property type="term" value="P:regulation of DNA-templated transcription"/>
    <property type="evidence" value="ECO:0007669"/>
    <property type="project" value="InterPro"/>
</dbReference>
<dbReference type="SUPFAM" id="SSF52172">
    <property type="entry name" value="CheY-like"/>
    <property type="match status" value="1"/>
</dbReference>
<dbReference type="PROSITE" id="PS50110">
    <property type="entry name" value="RESPONSE_REGULATORY"/>
    <property type="match status" value="1"/>
</dbReference>
<dbReference type="Pfam" id="PF00486">
    <property type="entry name" value="Trans_reg_C"/>
    <property type="match status" value="1"/>
</dbReference>
<evidence type="ECO:0000256" key="4">
    <source>
        <dbReference type="PROSITE-ProRule" id="PRU00169"/>
    </source>
</evidence>
<dbReference type="STRING" id="365046.Rta_15540"/>
<evidence type="ECO:0000256" key="1">
    <source>
        <dbReference type="ARBA" id="ARBA00023015"/>
    </source>
</evidence>
<dbReference type="AlphaFoldDB" id="F5Y4Z0"/>
<organism evidence="8 9">
    <name type="scientific">Ramlibacter tataouinensis (strain ATCC BAA-407 / DSM 14655 / LMG 21543 / TTB310)</name>
    <dbReference type="NCBI Taxonomy" id="365046"/>
    <lineage>
        <taxon>Bacteria</taxon>
        <taxon>Pseudomonadati</taxon>
        <taxon>Pseudomonadota</taxon>
        <taxon>Betaproteobacteria</taxon>
        <taxon>Burkholderiales</taxon>
        <taxon>Comamonadaceae</taxon>
        <taxon>Ramlibacter</taxon>
    </lineage>
</organism>
<dbReference type="GO" id="GO:0005829">
    <property type="term" value="C:cytosol"/>
    <property type="evidence" value="ECO:0007669"/>
    <property type="project" value="TreeGrafter"/>
</dbReference>
<feature type="DNA-binding region" description="OmpR/PhoB-type" evidence="5">
    <location>
        <begin position="141"/>
        <end position="237"/>
    </location>
</feature>
<evidence type="ECO:0000259" key="7">
    <source>
        <dbReference type="PROSITE" id="PS51755"/>
    </source>
</evidence>
<keyword evidence="4" id="KW-0597">Phosphoprotein</keyword>
<dbReference type="GO" id="GO:0000976">
    <property type="term" value="F:transcription cis-regulatory region binding"/>
    <property type="evidence" value="ECO:0007669"/>
    <property type="project" value="TreeGrafter"/>
</dbReference>
<dbReference type="HOGENOM" id="CLU_000445_30_1_4"/>
<evidence type="ECO:0000313" key="9">
    <source>
        <dbReference type="Proteomes" id="UP000008385"/>
    </source>
</evidence>
<feature type="domain" description="Response regulatory" evidence="6">
    <location>
        <begin position="15"/>
        <end position="129"/>
    </location>
</feature>
<dbReference type="eggNOG" id="COG0745">
    <property type="taxonomic scope" value="Bacteria"/>
</dbReference>
<dbReference type="PANTHER" id="PTHR48111:SF67">
    <property type="entry name" value="TRANSCRIPTIONAL REGULATORY PROTEIN TCTD"/>
    <property type="match status" value="1"/>
</dbReference>
<evidence type="ECO:0000256" key="2">
    <source>
        <dbReference type="ARBA" id="ARBA00023125"/>
    </source>
</evidence>
<protein>
    <submittedName>
        <fullName evidence="8">Candidate response regulator, OmpR</fullName>
    </submittedName>
</protein>
<evidence type="ECO:0000259" key="6">
    <source>
        <dbReference type="PROSITE" id="PS50110"/>
    </source>
</evidence>
<dbReference type="InterPro" id="IPR036388">
    <property type="entry name" value="WH-like_DNA-bd_sf"/>
</dbReference>
<keyword evidence="3" id="KW-0804">Transcription</keyword>
<dbReference type="InterPro" id="IPR001789">
    <property type="entry name" value="Sig_transdc_resp-reg_receiver"/>
</dbReference>
<dbReference type="GO" id="GO:0032993">
    <property type="term" value="C:protein-DNA complex"/>
    <property type="evidence" value="ECO:0007669"/>
    <property type="project" value="TreeGrafter"/>
</dbReference>
<dbReference type="SMART" id="SM00448">
    <property type="entry name" value="REC"/>
    <property type="match status" value="1"/>
</dbReference>
<keyword evidence="9" id="KW-1185">Reference proteome</keyword>
<dbReference type="InterPro" id="IPR039420">
    <property type="entry name" value="WalR-like"/>
</dbReference>
<dbReference type="InterPro" id="IPR016032">
    <property type="entry name" value="Sig_transdc_resp-reg_C-effctor"/>
</dbReference>
<dbReference type="InterPro" id="IPR011006">
    <property type="entry name" value="CheY-like_superfamily"/>
</dbReference>
<evidence type="ECO:0000256" key="3">
    <source>
        <dbReference type="ARBA" id="ARBA00023163"/>
    </source>
</evidence>
<evidence type="ECO:0000256" key="5">
    <source>
        <dbReference type="PROSITE-ProRule" id="PRU01091"/>
    </source>
</evidence>
<accession>F5Y4Z0</accession>
<gene>
    <name evidence="8" type="ordered locus">Rta_15540</name>
</gene>
<dbReference type="PANTHER" id="PTHR48111">
    <property type="entry name" value="REGULATOR OF RPOS"/>
    <property type="match status" value="1"/>
</dbReference>
<keyword evidence="1" id="KW-0805">Transcription regulation</keyword>
<proteinExistence type="predicted"/>
<dbReference type="EMBL" id="CP000245">
    <property type="protein sequence ID" value="AEG92646.1"/>
    <property type="molecule type" value="Genomic_DNA"/>
</dbReference>
<dbReference type="PATRIC" id="fig|365046.3.peg.1586"/>